<dbReference type="STRING" id="337701.SAMN05444398_101736"/>
<gene>
    <name evidence="4" type="ORF">SAMN05444398_101736</name>
</gene>
<dbReference type="PANTHER" id="PTHR43713">
    <property type="entry name" value="GLUTAMATE-1-SEMIALDEHYDE 2,1-AMINOMUTASE"/>
    <property type="match status" value="1"/>
</dbReference>
<proteinExistence type="inferred from homology"/>
<protein>
    <submittedName>
        <fullName evidence="4">Glutamate-1-semialdehyde 2,1-aminomutase</fullName>
    </submittedName>
</protein>
<reference evidence="4 5" key="1">
    <citation type="submission" date="2016-11" db="EMBL/GenBank/DDBJ databases">
        <authorList>
            <person name="Jaros S."/>
            <person name="Januszkiewicz K."/>
            <person name="Wedrychowicz H."/>
        </authorList>
    </citation>
    <scope>NUCLEOTIDE SEQUENCE [LARGE SCALE GENOMIC DNA]</scope>
    <source>
        <strain evidence="4 5">DSM 29589</strain>
    </source>
</reference>
<dbReference type="Pfam" id="PF00202">
    <property type="entry name" value="Aminotran_3"/>
    <property type="match status" value="1"/>
</dbReference>
<dbReference type="GO" id="GO:0008483">
    <property type="term" value="F:transaminase activity"/>
    <property type="evidence" value="ECO:0007669"/>
    <property type="project" value="InterPro"/>
</dbReference>
<comment type="cofactor">
    <cofactor evidence="1">
        <name>pyridoxal 5'-phosphate</name>
        <dbReference type="ChEBI" id="CHEBI:597326"/>
    </cofactor>
</comment>
<evidence type="ECO:0000313" key="4">
    <source>
        <dbReference type="EMBL" id="SHL14256.1"/>
    </source>
</evidence>
<dbReference type="RefSeq" id="WP_073032813.1">
    <property type="nucleotide sequence ID" value="NZ_BMLR01000001.1"/>
</dbReference>
<sequence length="436" mass="46753">MTDTAEDRLSELRAAYAARRPESHRHHERARAVMPGGNTRSVLHLSPFPFVIAGGKADTLTDIDGISYIDCAGEFSAGLYGHDTPEITAALHEALAGGLVLSGPNRYEVPFAELICARFASVERVRFCNSGTEANLFAIQTARNATGRDRIMVFEGAYHGGVLTFGQGPSPMAAPFDWVMARFNEIDATRAAIRDHAGELAAILVEPMIGAAGNIPGRAAFLDMLRQEASRAGAILIFDEVKTSRLGAGGLQGEYGVTPDMTTLGKYLGGGLPFGAFGGRAEVMERFDPARPGALAHAGTFNNNVMSMAGGLAGLRDVFTPARAAQFLQECEAFRHGLNAGFAREGLEVRASGMGSILSLHLGAESPETLAQTDPRSVILRRLVHLNALERGLALTPRGDIYLSLPMEVPRRERIAEILTDAVRDELPFVPGRECR</sequence>
<evidence type="ECO:0000256" key="1">
    <source>
        <dbReference type="ARBA" id="ARBA00001933"/>
    </source>
</evidence>
<dbReference type="AlphaFoldDB" id="A0A1M6Y7L3"/>
<comment type="similarity">
    <text evidence="3">Belongs to the class-III pyridoxal-phosphate-dependent aminotransferase family.</text>
</comment>
<keyword evidence="5" id="KW-1185">Reference proteome</keyword>
<dbReference type="InterPro" id="IPR015424">
    <property type="entry name" value="PyrdxlP-dep_Trfase"/>
</dbReference>
<dbReference type="Gene3D" id="3.40.640.10">
    <property type="entry name" value="Type I PLP-dependent aspartate aminotransferase-like (Major domain)"/>
    <property type="match status" value="1"/>
</dbReference>
<dbReference type="SUPFAM" id="SSF53383">
    <property type="entry name" value="PLP-dependent transferases"/>
    <property type="match status" value="1"/>
</dbReference>
<keyword evidence="2 3" id="KW-0663">Pyridoxal phosphate</keyword>
<dbReference type="InterPro" id="IPR015421">
    <property type="entry name" value="PyrdxlP-dep_Trfase_major"/>
</dbReference>
<dbReference type="PANTHER" id="PTHR43713:SF3">
    <property type="entry name" value="GLUTAMATE-1-SEMIALDEHYDE 2,1-AMINOMUTASE 1, CHLOROPLASTIC-RELATED"/>
    <property type="match status" value="1"/>
</dbReference>
<dbReference type="OrthoDB" id="9801052at2"/>
<dbReference type="InterPro" id="IPR015422">
    <property type="entry name" value="PyrdxlP-dep_Trfase_small"/>
</dbReference>
<evidence type="ECO:0000313" key="5">
    <source>
        <dbReference type="Proteomes" id="UP000183974"/>
    </source>
</evidence>
<organism evidence="4 5">
    <name type="scientific">Roseovarius pacificus</name>
    <dbReference type="NCBI Taxonomy" id="337701"/>
    <lineage>
        <taxon>Bacteria</taxon>
        <taxon>Pseudomonadati</taxon>
        <taxon>Pseudomonadota</taxon>
        <taxon>Alphaproteobacteria</taxon>
        <taxon>Rhodobacterales</taxon>
        <taxon>Roseobacteraceae</taxon>
        <taxon>Roseovarius</taxon>
    </lineage>
</organism>
<name>A0A1M6Y7L3_9RHOB</name>
<dbReference type="GO" id="GO:0030170">
    <property type="term" value="F:pyridoxal phosphate binding"/>
    <property type="evidence" value="ECO:0007669"/>
    <property type="project" value="InterPro"/>
</dbReference>
<dbReference type="Proteomes" id="UP000183974">
    <property type="component" value="Unassembled WGS sequence"/>
</dbReference>
<evidence type="ECO:0000256" key="3">
    <source>
        <dbReference type="RuleBase" id="RU003560"/>
    </source>
</evidence>
<accession>A0A1M6Y7L3</accession>
<dbReference type="EMBL" id="FRBR01000001">
    <property type="protein sequence ID" value="SHL14256.1"/>
    <property type="molecule type" value="Genomic_DNA"/>
</dbReference>
<evidence type="ECO:0000256" key="2">
    <source>
        <dbReference type="ARBA" id="ARBA00022898"/>
    </source>
</evidence>
<dbReference type="Gene3D" id="3.90.1150.10">
    <property type="entry name" value="Aspartate Aminotransferase, domain 1"/>
    <property type="match status" value="1"/>
</dbReference>
<dbReference type="InterPro" id="IPR005814">
    <property type="entry name" value="Aminotrans_3"/>
</dbReference>